<dbReference type="Pfam" id="PF13005">
    <property type="entry name" value="zf-IS66"/>
    <property type="match status" value="1"/>
</dbReference>
<feature type="domain" description="Transposase TnpC homeodomain" evidence="4">
    <location>
        <begin position="40"/>
        <end position="108"/>
    </location>
</feature>
<dbReference type="InterPro" id="IPR052344">
    <property type="entry name" value="Transposase-related"/>
</dbReference>
<dbReference type="InterPro" id="IPR004291">
    <property type="entry name" value="Transposase_IS66_central"/>
</dbReference>
<reference evidence="5 6" key="1">
    <citation type="submission" date="2020-08" db="EMBL/GenBank/DDBJ databases">
        <title>Genomic Encyclopedia of Type Strains, Phase IV (KMG-IV): sequencing the most valuable type-strain genomes for metagenomic binning, comparative biology and taxonomic classification.</title>
        <authorList>
            <person name="Goeker M."/>
        </authorList>
    </citation>
    <scope>NUCLEOTIDE SEQUENCE [LARGE SCALE GENOMIC DNA]</scope>
    <source>
        <strain evidence="5 6">DSM 17455</strain>
    </source>
</reference>
<dbReference type="InterPro" id="IPR024474">
    <property type="entry name" value="Znf_dom_IS66"/>
</dbReference>
<protein>
    <submittedName>
        <fullName evidence="5">Transposase</fullName>
    </submittedName>
</protein>
<keyword evidence="6" id="KW-1185">Reference proteome</keyword>
<evidence type="ECO:0000256" key="1">
    <source>
        <dbReference type="SAM" id="MobiDB-lite"/>
    </source>
</evidence>
<dbReference type="Proteomes" id="UP000587524">
    <property type="component" value="Unassembled WGS sequence"/>
</dbReference>
<comment type="caution">
    <text evidence="5">The sequence shown here is derived from an EMBL/GenBank/DDBJ whole genome shotgun (WGS) entry which is preliminary data.</text>
</comment>
<feature type="domain" description="Transposase IS66 central" evidence="2">
    <location>
        <begin position="173"/>
        <end position="457"/>
    </location>
</feature>
<dbReference type="PANTHER" id="PTHR33678">
    <property type="entry name" value="BLL1576 PROTEIN"/>
    <property type="match status" value="1"/>
</dbReference>
<name>A0ABR6C949_9HYPH</name>
<feature type="region of interest" description="Disordered" evidence="1">
    <location>
        <begin position="83"/>
        <end position="102"/>
    </location>
</feature>
<organism evidence="5 6">
    <name type="scientific">Aminobacter ciceronei</name>
    <dbReference type="NCBI Taxonomy" id="150723"/>
    <lineage>
        <taxon>Bacteria</taxon>
        <taxon>Pseudomonadati</taxon>
        <taxon>Pseudomonadota</taxon>
        <taxon>Alphaproteobacteria</taxon>
        <taxon>Hyphomicrobiales</taxon>
        <taxon>Phyllobacteriaceae</taxon>
        <taxon>Aminobacter</taxon>
    </lineage>
</organism>
<accession>A0ABR6C949</accession>
<dbReference type="PANTHER" id="PTHR33678:SF1">
    <property type="entry name" value="BLL1576 PROTEIN"/>
    <property type="match status" value="1"/>
</dbReference>
<evidence type="ECO:0000313" key="5">
    <source>
        <dbReference type="EMBL" id="MBA9021530.1"/>
    </source>
</evidence>
<gene>
    <name evidence="5" type="ORF">HNQ97_003536</name>
</gene>
<evidence type="ECO:0000313" key="6">
    <source>
        <dbReference type="Proteomes" id="UP000587524"/>
    </source>
</evidence>
<evidence type="ECO:0000259" key="4">
    <source>
        <dbReference type="Pfam" id="PF13007"/>
    </source>
</evidence>
<sequence>MVDWIMLIDLDNLPSDPALLQRLLRDMAAAVESRDGEIERLQSIIKKLQRAQFGRRSERLDPDQLALALEDLDADIARIRESRPSIHPPLERPSHRKPLPDHLPREDVRLDIEEAYCGCCGGALHAIGESVSEMLDWVPAQLRVVRITRPKYACRVCETVAQVAAPERLIAGGLATPALLAQVLASKYCDHTPLYRQSQIFARHGVDLARSTLAGWVGGACWWLEALHERLVKSVFASNHLFADDTPVPVLDPGRGRTKTGRLWVYAREQRPWAGPEPPAAVYLFAPDRKAERPVSHLQHFKGVLHVDGYAGFEQLAARGDIVLAACWAHTRRKFYDVVEATGSPVATEALRRIGEIYAVEADVRGQSPALRLAARLQRSKPVVAAFHAWLEVQLQHISGRSTLAEAIRYALSRWPGLTRFLTDGRVELDTNPVERAIRPVALGRKNHLFAGSDGGGGRWAIVCSLTETCLCRARHKQVYADRRTMPSEQVFTNAFSNVAVAGSA</sequence>
<dbReference type="InterPro" id="IPR024463">
    <property type="entry name" value="Transposase_TnpC_homeodom"/>
</dbReference>
<evidence type="ECO:0000259" key="3">
    <source>
        <dbReference type="Pfam" id="PF13005"/>
    </source>
</evidence>
<dbReference type="Pfam" id="PF13007">
    <property type="entry name" value="LZ_Tnp_IS66"/>
    <property type="match status" value="1"/>
</dbReference>
<dbReference type="Pfam" id="PF03050">
    <property type="entry name" value="DDE_Tnp_IS66"/>
    <property type="match status" value="1"/>
</dbReference>
<dbReference type="EMBL" id="JACJHZ010000017">
    <property type="protein sequence ID" value="MBA9021530.1"/>
    <property type="molecule type" value="Genomic_DNA"/>
</dbReference>
<evidence type="ECO:0000259" key="2">
    <source>
        <dbReference type="Pfam" id="PF03050"/>
    </source>
</evidence>
<dbReference type="NCBIfam" id="NF033517">
    <property type="entry name" value="transpos_IS66"/>
    <property type="match status" value="1"/>
</dbReference>
<feature type="domain" description="Transposase IS66 zinc-finger binding" evidence="3">
    <location>
        <begin position="115"/>
        <end position="158"/>
    </location>
</feature>
<proteinExistence type="predicted"/>